<gene>
    <name evidence="3" type="ORF">VHUM_03119</name>
</gene>
<reference evidence="3 4" key="1">
    <citation type="journal article" date="2019" name="PLoS Genet.">
        <title>Convergent evolution of linked mating-type loci in basidiomycete fungi.</title>
        <authorList>
            <person name="Sun S."/>
            <person name="Coelho M.A."/>
            <person name="Heitman J."/>
            <person name="Nowrousian M."/>
        </authorList>
    </citation>
    <scope>NUCLEOTIDE SEQUENCE [LARGE SCALE GENOMIC DNA]</scope>
    <source>
        <strain evidence="3 4">CBS 4282</strain>
    </source>
</reference>
<dbReference type="PANTHER" id="PTHR37019">
    <property type="entry name" value="CHROMOSOME 1, WHOLE GENOME SHOTGUN SEQUENCE"/>
    <property type="match status" value="1"/>
</dbReference>
<organism evidence="3 4">
    <name type="scientific">Vanrija humicola</name>
    <name type="common">Yeast</name>
    <name type="synonym">Cryptococcus humicola</name>
    <dbReference type="NCBI Taxonomy" id="5417"/>
    <lineage>
        <taxon>Eukaryota</taxon>
        <taxon>Fungi</taxon>
        <taxon>Dikarya</taxon>
        <taxon>Basidiomycota</taxon>
        <taxon>Agaricomycotina</taxon>
        <taxon>Tremellomycetes</taxon>
        <taxon>Trichosporonales</taxon>
        <taxon>Trichosporonaceae</taxon>
        <taxon>Vanrija</taxon>
    </lineage>
</organism>
<accession>A0A7D8YWZ0</accession>
<sequence>MPDTPDTLPPHYFYFFWLLEPGLSVAGAFYAVLWPEDYALDLLPSTTERITNIVGRTVRGQMVVTQLGSLFLLLAMISFSLFPLFKWTLGSQPAVQEKLVRGLLVPLYIGDTPSIILTLLPLPNELRWAPLQWTQLIHGNVDVTVLLIIWRWVRL</sequence>
<dbReference type="Proteomes" id="UP000473826">
    <property type="component" value="Unassembled WGS sequence"/>
</dbReference>
<dbReference type="Pfam" id="PF24803">
    <property type="entry name" value="DUF7704"/>
    <property type="match status" value="1"/>
</dbReference>
<evidence type="ECO:0000259" key="2">
    <source>
        <dbReference type="Pfam" id="PF24803"/>
    </source>
</evidence>
<keyword evidence="1" id="KW-1133">Transmembrane helix</keyword>
<dbReference type="InterPro" id="IPR056121">
    <property type="entry name" value="DUF7704"/>
</dbReference>
<keyword evidence="1" id="KW-0812">Transmembrane</keyword>
<dbReference type="EMBL" id="QKWK01000008">
    <property type="protein sequence ID" value="TXT07399.1"/>
    <property type="molecule type" value="Genomic_DNA"/>
</dbReference>
<protein>
    <recommendedName>
        <fullName evidence="2">DUF7704 domain-containing protein</fullName>
    </recommendedName>
</protein>
<dbReference type="OrthoDB" id="2937326at2759"/>
<name>A0A7D8YWZ0_VANHU</name>
<comment type="caution">
    <text evidence="3">The sequence shown here is derived from an EMBL/GenBank/DDBJ whole genome shotgun (WGS) entry which is preliminary data.</text>
</comment>
<evidence type="ECO:0000313" key="3">
    <source>
        <dbReference type="EMBL" id="TXT07399.1"/>
    </source>
</evidence>
<dbReference type="PANTHER" id="PTHR37019:SF2">
    <property type="entry name" value="EXPERA DOMAIN-CONTAINING PROTEIN"/>
    <property type="match status" value="1"/>
</dbReference>
<evidence type="ECO:0000256" key="1">
    <source>
        <dbReference type="SAM" id="Phobius"/>
    </source>
</evidence>
<keyword evidence="1" id="KW-0472">Membrane</keyword>
<evidence type="ECO:0000313" key="4">
    <source>
        <dbReference type="Proteomes" id="UP000473826"/>
    </source>
</evidence>
<keyword evidence="4" id="KW-1185">Reference proteome</keyword>
<feature type="transmembrane region" description="Helical" evidence="1">
    <location>
        <begin position="67"/>
        <end position="87"/>
    </location>
</feature>
<dbReference type="AlphaFoldDB" id="A0A7D8YWZ0"/>
<feature type="transmembrane region" description="Helical" evidence="1">
    <location>
        <begin position="12"/>
        <end position="33"/>
    </location>
</feature>
<proteinExistence type="predicted"/>
<feature type="domain" description="DUF7704" evidence="2">
    <location>
        <begin position="7"/>
        <end position="153"/>
    </location>
</feature>